<gene>
    <name evidence="1" type="primary">X975_10846</name>
    <name evidence="1" type="ORF">TNCT_524781</name>
</gene>
<accession>A0A8X6KLV6</accession>
<sequence>MRLRYNFISSKSDTAYQVDLYKLFNDVCLQLRGDDLNLIKTKYSVAAFVSKLLLYKRNFGRREFNNFPYLSAVSFKHDDLLLYCQHLENIHSDFKERFQDILNMDIPDWVLEPF</sequence>
<dbReference type="Proteomes" id="UP000887116">
    <property type="component" value="Unassembled WGS sequence"/>
</dbReference>
<reference evidence="1" key="1">
    <citation type="submission" date="2020-07" db="EMBL/GenBank/DDBJ databases">
        <title>Multicomponent nature underlies the extraordinary mechanical properties of spider dragline silk.</title>
        <authorList>
            <person name="Kono N."/>
            <person name="Nakamura H."/>
            <person name="Mori M."/>
            <person name="Yoshida Y."/>
            <person name="Ohtoshi R."/>
            <person name="Malay A.D."/>
            <person name="Moran D.A.P."/>
            <person name="Tomita M."/>
            <person name="Numata K."/>
            <person name="Arakawa K."/>
        </authorList>
    </citation>
    <scope>NUCLEOTIDE SEQUENCE</scope>
</reference>
<proteinExistence type="predicted"/>
<name>A0A8X6KLV6_TRICU</name>
<keyword evidence="2" id="KW-1185">Reference proteome</keyword>
<evidence type="ECO:0000313" key="1">
    <source>
        <dbReference type="EMBL" id="GFQ78049.1"/>
    </source>
</evidence>
<dbReference type="AlphaFoldDB" id="A0A8X6KLV6"/>
<dbReference type="EMBL" id="BMAO01021878">
    <property type="protein sequence ID" value="GFQ78049.1"/>
    <property type="molecule type" value="Genomic_DNA"/>
</dbReference>
<comment type="caution">
    <text evidence="1">The sequence shown here is derived from an EMBL/GenBank/DDBJ whole genome shotgun (WGS) entry which is preliminary data.</text>
</comment>
<evidence type="ECO:0000313" key="2">
    <source>
        <dbReference type="Proteomes" id="UP000887116"/>
    </source>
</evidence>
<dbReference type="OrthoDB" id="1101576at2759"/>
<protein>
    <submittedName>
        <fullName evidence="1">SCAN domain-containing protein 3</fullName>
    </submittedName>
</protein>
<dbReference type="PANTHER" id="PTHR45913:SF22">
    <property type="entry name" value="SCAN BOX DOMAIN-CONTAINING PROTEIN"/>
    <property type="match status" value="1"/>
</dbReference>
<dbReference type="PANTHER" id="PTHR45913">
    <property type="entry name" value="EPM2A-INTERACTING PROTEIN 1"/>
    <property type="match status" value="1"/>
</dbReference>
<organism evidence="1 2">
    <name type="scientific">Trichonephila clavata</name>
    <name type="common">Joro spider</name>
    <name type="synonym">Nephila clavata</name>
    <dbReference type="NCBI Taxonomy" id="2740835"/>
    <lineage>
        <taxon>Eukaryota</taxon>
        <taxon>Metazoa</taxon>
        <taxon>Ecdysozoa</taxon>
        <taxon>Arthropoda</taxon>
        <taxon>Chelicerata</taxon>
        <taxon>Arachnida</taxon>
        <taxon>Araneae</taxon>
        <taxon>Araneomorphae</taxon>
        <taxon>Entelegynae</taxon>
        <taxon>Araneoidea</taxon>
        <taxon>Nephilidae</taxon>
        <taxon>Trichonephila</taxon>
    </lineage>
</organism>